<keyword evidence="3" id="KW-1185">Reference proteome</keyword>
<dbReference type="EnsemblMetazoa" id="PPA26684.1">
    <property type="protein sequence ID" value="PPA26684.1"/>
    <property type="gene ID" value="WBGene00116238"/>
</dbReference>
<reference evidence="2" key="2">
    <citation type="submission" date="2022-06" db="UniProtKB">
        <authorList>
            <consortium name="EnsemblMetazoa"/>
        </authorList>
    </citation>
    <scope>IDENTIFICATION</scope>
    <source>
        <strain evidence="2">PS312</strain>
    </source>
</reference>
<dbReference type="PANTHER" id="PTHR45908:SF5">
    <property type="entry name" value="FUNGAL LIPASE-LIKE DOMAIN-CONTAINING PROTEIN"/>
    <property type="match status" value="1"/>
</dbReference>
<organism evidence="2 3">
    <name type="scientific">Pristionchus pacificus</name>
    <name type="common">Parasitic nematode worm</name>
    <dbReference type="NCBI Taxonomy" id="54126"/>
    <lineage>
        <taxon>Eukaryota</taxon>
        <taxon>Metazoa</taxon>
        <taxon>Ecdysozoa</taxon>
        <taxon>Nematoda</taxon>
        <taxon>Chromadorea</taxon>
        <taxon>Rhabditida</taxon>
        <taxon>Rhabditina</taxon>
        <taxon>Diplogasteromorpha</taxon>
        <taxon>Diplogasteroidea</taxon>
        <taxon>Neodiplogasteridae</taxon>
        <taxon>Pristionchus</taxon>
    </lineage>
</organism>
<dbReference type="GO" id="GO:0006629">
    <property type="term" value="P:lipid metabolic process"/>
    <property type="evidence" value="ECO:0007669"/>
    <property type="project" value="InterPro"/>
</dbReference>
<dbReference type="InterPro" id="IPR029058">
    <property type="entry name" value="AB_hydrolase_fold"/>
</dbReference>
<reference evidence="3" key="1">
    <citation type="journal article" date="2008" name="Nat. Genet.">
        <title>The Pristionchus pacificus genome provides a unique perspective on nematode lifestyle and parasitism.</title>
        <authorList>
            <person name="Dieterich C."/>
            <person name="Clifton S.W."/>
            <person name="Schuster L.N."/>
            <person name="Chinwalla A."/>
            <person name="Delehaunty K."/>
            <person name="Dinkelacker I."/>
            <person name="Fulton L."/>
            <person name="Fulton R."/>
            <person name="Godfrey J."/>
            <person name="Minx P."/>
            <person name="Mitreva M."/>
            <person name="Roeseler W."/>
            <person name="Tian H."/>
            <person name="Witte H."/>
            <person name="Yang S.P."/>
            <person name="Wilson R.K."/>
            <person name="Sommer R.J."/>
        </authorList>
    </citation>
    <scope>NUCLEOTIDE SEQUENCE [LARGE SCALE GENOMIC DNA]</scope>
    <source>
        <strain evidence="3">PS312</strain>
    </source>
</reference>
<dbReference type="PANTHER" id="PTHR45908">
    <property type="entry name" value="PROTEIN CBG11750-RELATED"/>
    <property type="match status" value="1"/>
</dbReference>
<dbReference type="CDD" id="cd00519">
    <property type="entry name" value="Lipase_3"/>
    <property type="match status" value="1"/>
</dbReference>
<accession>A0A2A6C8H8</accession>
<dbReference type="Proteomes" id="UP000005239">
    <property type="component" value="Unassembled WGS sequence"/>
</dbReference>
<feature type="domain" description="Fungal lipase-type" evidence="1">
    <location>
        <begin position="95"/>
        <end position="229"/>
    </location>
</feature>
<dbReference type="Pfam" id="PF01764">
    <property type="entry name" value="Lipase_3"/>
    <property type="match status" value="1"/>
</dbReference>
<evidence type="ECO:0000313" key="3">
    <source>
        <dbReference type="Proteomes" id="UP000005239"/>
    </source>
</evidence>
<dbReference type="InterPro" id="IPR002921">
    <property type="entry name" value="Fungal_lipase-type"/>
</dbReference>
<sequence length="365" mass="40814">MLARLLSVLATLFALSSGQQQFQQVRRTGYDEALAVKMLHLAAAAYGTKQAECIANTFPQSDGRFVFSSTKAECDILDSSCESFIVTSNNVKEAVVVFRGTKTKGQLLLEGWDSYHQGVDFYGMGRVNNYFLRAHNHMWPSVLEFLAKAEYQQHRLIFTGHSLGGALASLAAARVVKMGLRPSSAVQLYTFGQPRTGSFAYARNFDALGIPSYRIIYGADIVPHQPPCKKDPRMPANEDGSKACLAADDDEAYHHGTEIWYPQTMTPGSLYLECLGAPKNEDFNCSDTLTFQTNNMDAYVWDHRHYFNLYVTGYGKSGCTNTTVGQAPPKRSRLSKVDYYADFQTQIFTFFEFSVSRSNFRPTKL</sequence>
<proteinExistence type="predicted"/>
<dbReference type="Gene3D" id="3.40.50.1820">
    <property type="entry name" value="alpha/beta hydrolase"/>
    <property type="match status" value="1"/>
</dbReference>
<name>A0A2A6C8H8_PRIPA</name>
<dbReference type="SUPFAM" id="SSF53474">
    <property type="entry name" value="alpha/beta-Hydrolases"/>
    <property type="match status" value="1"/>
</dbReference>
<evidence type="ECO:0000259" key="1">
    <source>
        <dbReference type="Pfam" id="PF01764"/>
    </source>
</evidence>
<evidence type="ECO:0000313" key="2">
    <source>
        <dbReference type="EnsemblMetazoa" id="PPA26684.1"/>
    </source>
</evidence>
<gene>
    <name evidence="2" type="primary">WBGene00116238</name>
</gene>
<dbReference type="OrthoDB" id="438440at2759"/>
<accession>A0A8R1UKH4</accession>
<protein>
    <submittedName>
        <fullName evidence="2">Lipase</fullName>
    </submittedName>
</protein>
<dbReference type="AlphaFoldDB" id="A0A2A6C8H8"/>